<protein>
    <submittedName>
        <fullName evidence="2">Uncharacterized protein</fullName>
    </submittedName>
</protein>
<organism evidence="2 3">
    <name type="scientific">Tilletia controversa</name>
    <name type="common">dwarf bunt fungus</name>
    <dbReference type="NCBI Taxonomy" id="13291"/>
    <lineage>
        <taxon>Eukaryota</taxon>
        <taxon>Fungi</taxon>
        <taxon>Dikarya</taxon>
        <taxon>Basidiomycota</taxon>
        <taxon>Ustilaginomycotina</taxon>
        <taxon>Exobasidiomycetes</taxon>
        <taxon>Tilletiales</taxon>
        <taxon>Tilletiaceae</taxon>
        <taxon>Tilletia</taxon>
    </lineage>
</organism>
<dbReference type="AlphaFoldDB" id="A0A8X7SSX5"/>
<dbReference type="EMBL" id="LWDE02002039">
    <property type="protein sequence ID" value="KAE8238592.1"/>
    <property type="molecule type" value="Genomic_DNA"/>
</dbReference>
<feature type="non-terminal residue" evidence="2">
    <location>
        <position position="1"/>
    </location>
</feature>
<evidence type="ECO:0000313" key="2">
    <source>
        <dbReference type="EMBL" id="KAE8238592.1"/>
    </source>
</evidence>
<name>A0A8X7SSX5_9BASI</name>
<keyword evidence="3" id="KW-1185">Reference proteome</keyword>
<evidence type="ECO:0000256" key="1">
    <source>
        <dbReference type="SAM" id="MobiDB-lite"/>
    </source>
</evidence>
<evidence type="ECO:0000313" key="3">
    <source>
        <dbReference type="Proteomes" id="UP000077684"/>
    </source>
</evidence>
<reference evidence="2" key="2">
    <citation type="journal article" date="2019" name="IMA Fungus">
        <title>Genome sequencing and comparison of five Tilletia species to identify candidate genes for the detection of regulated species infecting wheat.</title>
        <authorList>
            <person name="Nguyen H.D.T."/>
            <person name="Sultana T."/>
            <person name="Kesanakurti P."/>
            <person name="Hambleton S."/>
        </authorList>
    </citation>
    <scope>NUCLEOTIDE SEQUENCE</scope>
    <source>
        <strain evidence="2">DAOMC 236426</strain>
    </source>
</reference>
<accession>A0A8X7SSX5</accession>
<sequence>TAAQYRTILSHDMDSRLVASGAQAPSIIGVPRALQDHANNLQRTYENSGKMTAGISRLGAAELSFSNTVDKHEKDMTLVRAQVQQHLTQMQLRLQQELERSKRRIAGQVHHMNQQLEAEWSQCQTSMLSEVAGALDQVHQQLEHVGDSLQLDLTSTLQDVKGCAAGIKETIVATERDWMRAQGQLAMFSSWSMAWNEAVRTAQQARSSVSSIDPPQYAYAGRRVTEDGGDSSTTAEIRTQ</sequence>
<proteinExistence type="predicted"/>
<dbReference type="SUPFAM" id="SSF58113">
    <property type="entry name" value="Apolipoprotein A-I"/>
    <property type="match status" value="1"/>
</dbReference>
<gene>
    <name evidence="2" type="ORF">A4X06_0g8700</name>
</gene>
<feature type="compositionally biased region" description="Polar residues" evidence="1">
    <location>
        <begin position="230"/>
        <end position="240"/>
    </location>
</feature>
<feature type="region of interest" description="Disordered" evidence="1">
    <location>
        <begin position="205"/>
        <end position="240"/>
    </location>
</feature>
<dbReference type="Gene3D" id="1.20.120.20">
    <property type="entry name" value="Apolipoprotein"/>
    <property type="match status" value="1"/>
</dbReference>
<reference evidence="2" key="1">
    <citation type="submission" date="2016-04" db="EMBL/GenBank/DDBJ databases">
        <authorList>
            <person name="Nguyen H.D."/>
            <person name="Samba Siva P."/>
            <person name="Cullis J."/>
            <person name="Levesque C.A."/>
            <person name="Hambleton S."/>
        </authorList>
    </citation>
    <scope>NUCLEOTIDE SEQUENCE</scope>
    <source>
        <strain evidence="2">DAOMC 236426</strain>
    </source>
</reference>
<dbReference type="Proteomes" id="UP000077684">
    <property type="component" value="Unassembled WGS sequence"/>
</dbReference>
<comment type="caution">
    <text evidence="2">The sequence shown here is derived from an EMBL/GenBank/DDBJ whole genome shotgun (WGS) entry which is preliminary data.</text>
</comment>